<dbReference type="Pfam" id="PF06888">
    <property type="entry name" value="Put_Phosphatase"/>
    <property type="match status" value="1"/>
</dbReference>
<evidence type="ECO:0000313" key="1">
    <source>
        <dbReference type="EMBL" id="VDM36842.1"/>
    </source>
</evidence>
<dbReference type="PANTHER" id="PTHR20889:SF12">
    <property type="entry name" value="LP01149P"/>
    <property type="match status" value="1"/>
</dbReference>
<reference evidence="1 2" key="2">
    <citation type="submission" date="2018-11" db="EMBL/GenBank/DDBJ databases">
        <authorList>
            <consortium name="Pathogen Informatics"/>
        </authorList>
    </citation>
    <scope>NUCLEOTIDE SEQUENCE [LARGE SCALE GENOMIC DNA]</scope>
</reference>
<evidence type="ECO:0000313" key="3">
    <source>
        <dbReference type="WBParaSite" id="TCNE_0000564501-mRNA-1"/>
    </source>
</evidence>
<dbReference type="WBParaSite" id="TCNE_0000564501-mRNA-1">
    <property type="protein sequence ID" value="TCNE_0000564501-mRNA-1"/>
    <property type="gene ID" value="TCNE_0000564501"/>
</dbReference>
<keyword evidence="2" id="KW-1185">Reference proteome</keyword>
<gene>
    <name evidence="1" type="ORF">TCNE_LOCUS5645</name>
</gene>
<proteinExistence type="predicted"/>
<organism evidence="2 3">
    <name type="scientific">Toxocara canis</name>
    <name type="common">Canine roundworm</name>
    <dbReference type="NCBI Taxonomy" id="6265"/>
    <lineage>
        <taxon>Eukaryota</taxon>
        <taxon>Metazoa</taxon>
        <taxon>Ecdysozoa</taxon>
        <taxon>Nematoda</taxon>
        <taxon>Chromadorea</taxon>
        <taxon>Rhabditida</taxon>
        <taxon>Spirurina</taxon>
        <taxon>Ascaridomorpha</taxon>
        <taxon>Ascaridoidea</taxon>
        <taxon>Toxocaridae</taxon>
        <taxon>Toxocara</taxon>
    </lineage>
</organism>
<dbReference type="PANTHER" id="PTHR20889">
    <property type="entry name" value="PHOSPHATASE, ORPHAN 1, 2"/>
    <property type="match status" value="1"/>
</dbReference>
<accession>A0A183UAX5</accession>
<sequence length="413" mass="46873">MVARRLVVLNFEGVITTNADPYAFFIEKAAKLGIRDGDILRKERLLRPKRNVLPTISRLMDSMCRKSEMELQKISEQFAMDTAVFPGIKTLLETVQKDETVDVLIISDFNNVMLEQTLVAKKIAVGRMDIVTNSLRLLAYGEYEPVLRSRAAAHCEYCPSNLCRGMELRTYLREAKQRGIHYSVMVLMASSRSDLCAARLLRRKDFVCTPVDSELAHILTKVSKIERIVRRALQNSRIRVEMKHTMIYSDPEIVLRILRNSSVDSPELGSGFITVVNEKHARLHGVPLNLLPSSKLKRIQQIEESFDHKNGETEGMLKVSPPFTVGTFGGCSLREESVSARNVDNKMLDPASDSARFTSWMKCIRNIMDALDHFKNENSAAVQETVTMRERNSDYFCRRRGPSDMPRGNSTPV</sequence>
<dbReference type="Proteomes" id="UP000050794">
    <property type="component" value="Unassembled WGS sequence"/>
</dbReference>
<evidence type="ECO:0000313" key="2">
    <source>
        <dbReference type="Proteomes" id="UP000050794"/>
    </source>
</evidence>
<dbReference type="EMBL" id="UYWY01019376">
    <property type="protein sequence ID" value="VDM36842.1"/>
    <property type="molecule type" value="Genomic_DNA"/>
</dbReference>
<dbReference type="InterPro" id="IPR016965">
    <property type="entry name" value="Pase_PHOSPHO-typ"/>
</dbReference>
<protein>
    <submittedName>
        <fullName evidence="3">NYN domain-containing protein</fullName>
    </submittedName>
</protein>
<dbReference type="AlphaFoldDB" id="A0A183UAX5"/>
<name>A0A183UAX5_TOXCA</name>
<dbReference type="GO" id="GO:0016791">
    <property type="term" value="F:phosphatase activity"/>
    <property type="evidence" value="ECO:0007669"/>
    <property type="project" value="InterPro"/>
</dbReference>
<reference evidence="3" key="1">
    <citation type="submission" date="2016-06" db="UniProtKB">
        <authorList>
            <consortium name="WormBaseParasite"/>
        </authorList>
    </citation>
    <scope>IDENTIFICATION</scope>
</reference>